<dbReference type="EMBL" id="WBVQ01000002">
    <property type="protein sequence ID" value="KAB2816334.1"/>
    <property type="molecule type" value="Genomic_DNA"/>
</dbReference>
<comment type="caution">
    <text evidence="1">The sequence shown here is derived from an EMBL/GenBank/DDBJ whole genome shotgun (WGS) entry which is preliminary data.</text>
</comment>
<protein>
    <submittedName>
        <fullName evidence="1">Uncharacterized protein</fullName>
    </submittedName>
</protein>
<evidence type="ECO:0000313" key="2">
    <source>
        <dbReference type="Proteomes" id="UP000484164"/>
    </source>
</evidence>
<dbReference type="RefSeq" id="WP_151693761.1">
    <property type="nucleotide sequence ID" value="NZ_BMGX01000001.1"/>
</dbReference>
<sequence>MKKTFITILILSLPCMSWGQEVPSTQKKIEVSAAEVEVEYSESTTTEVTLEENDCTTANSVVVEEFEETLTFTACPIRVIRDHDVEWRLSSPGAFKMTSEDVVYTSYGRW</sequence>
<accession>A0A6L3ZG65</accession>
<dbReference type="Proteomes" id="UP000484164">
    <property type="component" value="Unassembled WGS sequence"/>
</dbReference>
<gene>
    <name evidence="1" type="ORF">F8C82_11660</name>
</gene>
<proteinExistence type="predicted"/>
<organism evidence="1 2">
    <name type="scientific">Phaeocystidibacter marisrubri</name>
    <dbReference type="NCBI Taxonomy" id="1577780"/>
    <lineage>
        <taxon>Bacteria</taxon>
        <taxon>Pseudomonadati</taxon>
        <taxon>Bacteroidota</taxon>
        <taxon>Flavobacteriia</taxon>
        <taxon>Flavobacteriales</taxon>
        <taxon>Phaeocystidibacteraceae</taxon>
        <taxon>Phaeocystidibacter</taxon>
    </lineage>
</organism>
<keyword evidence="2" id="KW-1185">Reference proteome</keyword>
<evidence type="ECO:0000313" key="1">
    <source>
        <dbReference type="EMBL" id="KAB2816334.1"/>
    </source>
</evidence>
<reference evidence="1 2" key="1">
    <citation type="submission" date="2019-10" db="EMBL/GenBank/DDBJ databases">
        <title>Genome sequence of Phaeocystidibacter marisrubri JCM30614 (type strain).</title>
        <authorList>
            <person name="Bowman J.P."/>
        </authorList>
    </citation>
    <scope>NUCLEOTIDE SEQUENCE [LARGE SCALE GENOMIC DNA]</scope>
    <source>
        <strain evidence="1 2">JCM 30614</strain>
    </source>
</reference>
<dbReference type="AlphaFoldDB" id="A0A6L3ZG65"/>
<name>A0A6L3ZG65_9FLAO</name>